<evidence type="ECO:0000256" key="3">
    <source>
        <dbReference type="ARBA" id="ARBA00022670"/>
    </source>
</evidence>
<dbReference type="Pfam" id="PF08969">
    <property type="entry name" value="USP8_dimer"/>
    <property type="match status" value="1"/>
</dbReference>
<evidence type="ECO:0000313" key="11">
    <source>
        <dbReference type="Proteomes" id="UP000829291"/>
    </source>
</evidence>
<evidence type="ECO:0000256" key="7">
    <source>
        <dbReference type="ARBA" id="ARBA00022833"/>
    </source>
</evidence>
<keyword evidence="7" id="KW-0862">Zinc</keyword>
<dbReference type="InterPro" id="IPR015063">
    <property type="entry name" value="USP8_dimer"/>
</dbReference>
<dbReference type="GeneID" id="107227810"/>
<keyword evidence="3" id="KW-0645">Protease</keyword>
<evidence type="ECO:0000256" key="5">
    <source>
        <dbReference type="ARBA" id="ARBA00022786"/>
    </source>
</evidence>
<dbReference type="PANTHER" id="PTHR12947">
    <property type="entry name" value="AMSH-LIKE PROTEASE"/>
    <property type="match status" value="1"/>
</dbReference>
<evidence type="ECO:0000256" key="9">
    <source>
        <dbReference type="SAM" id="Coils"/>
    </source>
</evidence>
<evidence type="ECO:0000256" key="8">
    <source>
        <dbReference type="ARBA" id="ARBA00023049"/>
    </source>
</evidence>
<dbReference type="Gene3D" id="1.20.58.80">
    <property type="entry name" value="Phosphotransferase system, lactose/cellobiose-type IIA subunit"/>
    <property type="match status" value="1"/>
</dbReference>
<gene>
    <name evidence="12" type="primary">LOC107227810</name>
</gene>
<organism evidence="11 12">
    <name type="scientific">Neodiprion lecontei</name>
    <name type="common">Redheaded pine sawfly</name>
    <dbReference type="NCBI Taxonomy" id="441921"/>
    <lineage>
        <taxon>Eukaryota</taxon>
        <taxon>Metazoa</taxon>
        <taxon>Ecdysozoa</taxon>
        <taxon>Arthropoda</taxon>
        <taxon>Hexapoda</taxon>
        <taxon>Insecta</taxon>
        <taxon>Pterygota</taxon>
        <taxon>Neoptera</taxon>
        <taxon>Endopterygota</taxon>
        <taxon>Hymenoptera</taxon>
        <taxon>Tenthredinoidea</taxon>
        <taxon>Diprionidae</taxon>
        <taxon>Diprioninae</taxon>
        <taxon>Neodiprion</taxon>
    </lineage>
</organism>
<dbReference type="PROSITE" id="PS50249">
    <property type="entry name" value="MPN"/>
    <property type="match status" value="1"/>
</dbReference>
<dbReference type="InterPro" id="IPR037518">
    <property type="entry name" value="MPN"/>
</dbReference>
<dbReference type="CDD" id="cd08066">
    <property type="entry name" value="MPN_AMSH_like"/>
    <property type="match status" value="1"/>
</dbReference>
<reference evidence="12" key="1">
    <citation type="submission" date="2025-08" db="UniProtKB">
        <authorList>
            <consortium name="RefSeq"/>
        </authorList>
    </citation>
    <scope>IDENTIFICATION</scope>
    <source>
        <tissue evidence="12">Thorax and Abdomen</tissue>
    </source>
</reference>
<dbReference type="Gene3D" id="3.40.140.10">
    <property type="entry name" value="Cytidine Deaminase, domain 2"/>
    <property type="match status" value="1"/>
</dbReference>
<dbReference type="SMART" id="SM00232">
    <property type="entry name" value="JAB_MPN"/>
    <property type="match status" value="1"/>
</dbReference>
<evidence type="ECO:0000313" key="12">
    <source>
        <dbReference type="RefSeq" id="XP_046594472.1"/>
    </source>
</evidence>
<evidence type="ECO:0000259" key="10">
    <source>
        <dbReference type="PROSITE" id="PS50249"/>
    </source>
</evidence>
<evidence type="ECO:0000256" key="2">
    <source>
        <dbReference type="ARBA" id="ARBA00010981"/>
    </source>
</evidence>
<dbReference type="SUPFAM" id="SSF102712">
    <property type="entry name" value="JAB1/MPN domain"/>
    <property type="match status" value="1"/>
</dbReference>
<keyword evidence="11" id="KW-1185">Reference proteome</keyword>
<dbReference type="InterPro" id="IPR000555">
    <property type="entry name" value="JAMM/MPN+_dom"/>
</dbReference>
<evidence type="ECO:0000256" key="1">
    <source>
        <dbReference type="ARBA" id="ARBA00001947"/>
    </source>
</evidence>
<keyword evidence="4" id="KW-0479">Metal-binding</keyword>
<keyword evidence="9" id="KW-0175">Coiled coil</keyword>
<dbReference type="Proteomes" id="UP000829291">
    <property type="component" value="Chromosome 4"/>
</dbReference>
<dbReference type="RefSeq" id="XP_046594472.1">
    <property type="nucleotide sequence ID" value="XM_046738516.1"/>
</dbReference>
<keyword evidence="6" id="KW-0378">Hydrolase</keyword>
<sequence length="417" mass="48111">MNYSLVQHRDKMKDKVDYKPTKYTSVKNMRLIDPEDRLKALADYGTAVDIDPNIPPRRYYRSGIEMIRMANVYMEEGSQENAYILFMKFMTIFLEKIRKHPQYDTVPVKDRATNQQKLREIFPKAEALKKQLLAQYKMEQIKYLEDAKKREKIEMERLKREEEQRLKDEEDRKNKLAARTAANAAKAMLGTTSSVTDQDIVAKKPIVTRPQSPIKDIKPPRTEEKAIPEVDRSTKPRLLDKHALRDVILPNKAMTEFLLLASRNTMLNKETCGILAGRLERNKLLVTHVLIPQQTGSPDSCTTHKEEDIFDYQDQHNLITLGWIHTHPTQTAFLSSVDLHTHCAYQLMMPEAIAVVCAPKYQDTGFYTLTADYGLDFIANCRTSGFHPHPTQPALYTVAEHCKLDSMALINMVDLRK</sequence>
<feature type="coiled-coil region" evidence="9">
    <location>
        <begin position="141"/>
        <end position="179"/>
    </location>
</feature>
<proteinExistence type="inferred from homology"/>
<dbReference type="Pfam" id="PF01398">
    <property type="entry name" value="JAB"/>
    <property type="match status" value="1"/>
</dbReference>
<keyword evidence="8" id="KW-0482">Metalloprotease</keyword>
<dbReference type="PANTHER" id="PTHR12947:SF13">
    <property type="entry name" value="FI19924P1"/>
    <property type="match status" value="1"/>
</dbReference>
<keyword evidence="5" id="KW-0833">Ubl conjugation pathway</keyword>
<feature type="domain" description="MPN" evidence="10">
    <location>
        <begin position="247"/>
        <end position="376"/>
    </location>
</feature>
<dbReference type="SUPFAM" id="SSF140856">
    <property type="entry name" value="USP8 N-terminal domain-like"/>
    <property type="match status" value="1"/>
</dbReference>
<evidence type="ECO:0000256" key="4">
    <source>
        <dbReference type="ARBA" id="ARBA00022723"/>
    </source>
</evidence>
<comment type="cofactor">
    <cofactor evidence="1">
        <name>Zn(2+)</name>
        <dbReference type="ChEBI" id="CHEBI:29105"/>
    </cofactor>
</comment>
<name>A0ABM3G2H6_NEOLC</name>
<dbReference type="InterPro" id="IPR044098">
    <property type="entry name" value="STAMBP/STALP-like_MPN"/>
</dbReference>
<accession>A0ABM3G2H6</accession>
<evidence type="ECO:0000256" key="6">
    <source>
        <dbReference type="ARBA" id="ARBA00022801"/>
    </source>
</evidence>
<protein>
    <submittedName>
        <fullName evidence="12">STAM-binding protein-like A isoform X1</fullName>
    </submittedName>
</protein>
<comment type="similarity">
    <text evidence="2">Belongs to the peptidase M67C family.</text>
</comment>